<proteinExistence type="predicted"/>
<evidence type="ECO:0000313" key="3">
    <source>
        <dbReference type="Proteomes" id="UP001162483"/>
    </source>
</evidence>
<feature type="non-terminal residue" evidence="2">
    <location>
        <position position="111"/>
    </location>
</feature>
<dbReference type="EMBL" id="CATNWA010019017">
    <property type="protein sequence ID" value="CAI9610765.1"/>
    <property type="molecule type" value="Genomic_DNA"/>
</dbReference>
<feature type="non-terminal residue" evidence="2">
    <location>
        <position position="1"/>
    </location>
</feature>
<comment type="caution">
    <text evidence="2">The sequence shown here is derived from an EMBL/GenBank/DDBJ whole genome shotgun (WGS) entry which is preliminary data.</text>
</comment>
<feature type="region of interest" description="Disordered" evidence="1">
    <location>
        <begin position="1"/>
        <end position="51"/>
    </location>
</feature>
<dbReference type="Proteomes" id="UP001162483">
    <property type="component" value="Unassembled WGS sequence"/>
</dbReference>
<evidence type="ECO:0000313" key="2">
    <source>
        <dbReference type="EMBL" id="CAI9610765.1"/>
    </source>
</evidence>
<keyword evidence="3" id="KW-1185">Reference proteome</keyword>
<sequence length="111" mass="11805">SCGVWPSTAPTQLSRDIGVTGTQQDSSCGVWPSTAPPSFLGTSGRDSSKHRWSVRTAGTVQNTGGRCTQRGQFKTRWTVHTVGTVQNTGGRCTHRGQFRTRVVGAHSGDSS</sequence>
<protein>
    <submittedName>
        <fullName evidence="2">Uncharacterized protein</fullName>
    </submittedName>
</protein>
<organism evidence="2 3">
    <name type="scientific">Staurois parvus</name>
    <dbReference type="NCBI Taxonomy" id="386267"/>
    <lineage>
        <taxon>Eukaryota</taxon>
        <taxon>Metazoa</taxon>
        <taxon>Chordata</taxon>
        <taxon>Craniata</taxon>
        <taxon>Vertebrata</taxon>
        <taxon>Euteleostomi</taxon>
        <taxon>Amphibia</taxon>
        <taxon>Batrachia</taxon>
        <taxon>Anura</taxon>
        <taxon>Neobatrachia</taxon>
        <taxon>Ranoidea</taxon>
        <taxon>Ranidae</taxon>
        <taxon>Staurois</taxon>
    </lineage>
</organism>
<accession>A0ABN9GMW3</accession>
<reference evidence="2" key="1">
    <citation type="submission" date="2023-05" db="EMBL/GenBank/DDBJ databases">
        <authorList>
            <person name="Stuckert A."/>
        </authorList>
    </citation>
    <scope>NUCLEOTIDE SEQUENCE</scope>
</reference>
<gene>
    <name evidence="2" type="ORF">SPARVUS_LOCUS14455876</name>
</gene>
<name>A0ABN9GMW3_9NEOB</name>
<feature type="compositionally biased region" description="Polar residues" evidence="1">
    <location>
        <begin position="8"/>
        <end position="27"/>
    </location>
</feature>
<evidence type="ECO:0000256" key="1">
    <source>
        <dbReference type="SAM" id="MobiDB-lite"/>
    </source>
</evidence>